<organism evidence="2 3">
    <name type="scientific">Paramecium primaurelia</name>
    <dbReference type="NCBI Taxonomy" id="5886"/>
    <lineage>
        <taxon>Eukaryota</taxon>
        <taxon>Sar</taxon>
        <taxon>Alveolata</taxon>
        <taxon>Ciliophora</taxon>
        <taxon>Intramacronucleata</taxon>
        <taxon>Oligohymenophorea</taxon>
        <taxon>Peniculida</taxon>
        <taxon>Parameciidae</taxon>
        <taxon>Paramecium</taxon>
    </lineage>
</organism>
<dbReference type="AlphaFoldDB" id="A0A8S1L092"/>
<evidence type="ECO:0000313" key="3">
    <source>
        <dbReference type="Proteomes" id="UP000688137"/>
    </source>
</evidence>
<dbReference type="Proteomes" id="UP000688137">
    <property type="component" value="Unassembled WGS sequence"/>
</dbReference>
<protein>
    <submittedName>
        <fullName evidence="2">Uncharacterized protein</fullName>
    </submittedName>
</protein>
<keyword evidence="1" id="KW-1133">Transmembrane helix</keyword>
<evidence type="ECO:0000313" key="2">
    <source>
        <dbReference type="EMBL" id="CAD8060241.1"/>
    </source>
</evidence>
<accession>A0A8S1L092</accession>
<evidence type="ECO:0000256" key="1">
    <source>
        <dbReference type="SAM" id="Phobius"/>
    </source>
</evidence>
<proteinExistence type="predicted"/>
<feature type="transmembrane region" description="Helical" evidence="1">
    <location>
        <begin position="348"/>
        <end position="370"/>
    </location>
</feature>
<keyword evidence="1" id="KW-0472">Membrane</keyword>
<feature type="transmembrane region" description="Helical" evidence="1">
    <location>
        <begin position="376"/>
        <end position="396"/>
    </location>
</feature>
<comment type="caution">
    <text evidence="2">The sequence shown here is derived from an EMBL/GenBank/DDBJ whole genome shotgun (WGS) entry which is preliminary data.</text>
</comment>
<gene>
    <name evidence="2" type="ORF">PPRIM_AZ9-3.1.T0300036</name>
</gene>
<feature type="transmembrane region" description="Helical" evidence="1">
    <location>
        <begin position="316"/>
        <end position="336"/>
    </location>
</feature>
<reference evidence="2" key="1">
    <citation type="submission" date="2021-01" db="EMBL/GenBank/DDBJ databases">
        <authorList>
            <consortium name="Genoscope - CEA"/>
            <person name="William W."/>
        </authorList>
    </citation>
    <scope>NUCLEOTIDE SEQUENCE</scope>
</reference>
<dbReference type="OMA" id="CYFSEFE"/>
<feature type="transmembrane region" description="Helical" evidence="1">
    <location>
        <begin position="278"/>
        <end position="296"/>
    </location>
</feature>
<keyword evidence="3" id="KW-1185">Reference proteome</keyword>
<feature type="transmembrane region" description="Helical" evidence="1">
    <location>
        <begin position="240"/>
        <end position="258"/>
    </location>
</feature>
<name>A0A8S1L092_PARPR</name>
<dbReference type="EMBL" id="CAJJDM010000029">
    <property type="protein sequence ID" value="CAD8060241.1"/>
    <property type="molecule type" value="Genomic_DNA"/>
</dbReference>
<keyword evidence="1" id="KW-0812">Transmembrane</keyword>
<sequence length="444" mass="52365">MKILIIYVASIAVFYFVDKSLDLQFIESDKLNRQCETKVDNQNKSILSCGYIWESNETMVTFYFRTKTKLQHKPDIVIYYQQFPTEQQLNITELLSVDTNNSFPLVQENQVGIEELIKHHLKALSYSFKSGDSDGNENYLMTPELIKVSAYVIFAKDLDIELEAYFKNNLKYLEDSFVTFLCFVIMALAIKMINEEEENLMPLGKYIKENQHHMLIMIILIAQPLRPLCFFPEFEAVEWLIGQTCYAVGEFLFLRYFLQVLSFLKGQDNNTNKGRNTLITIFVIIPISIDRWLIAFDSQSFVIKDLENQVDNIHTIMIACWLCFLMYSGIFAYEVMISLNSNLIRRDLFIIDIIFFIIYSIQKSQFYLFYERFDHHLFNPINMLMMISYIAVLLIIDLRKESEKSNELQPIRHQIDQDEEHVDNLDFTIAEYYKEKANDDQTLI</sequence>